<evidence type="ECO:0000259" key="3">
    <source>
        <dbReference type="PROSITE" id="PS50217"/>
    </source>
</evidence>
<keyword evidence="1" id="KW-0175">Coiled coil</keyword>
<feature type="coiled-coil region" evidence="1">
    <location>
        <begin position="314"/>
        <end position="348"/>
    </location>
</feature>
<feature type="compositionally biased region" description="Basic and acidic residues" evidence="2">
    <location>
        <begin position="279"/>
        <end position="296"/>
    </location>
</feature>
<evidence type="ECO:0000313" key="5">
    <source>
        <dbReference type="Proteomes" id="UP000664169"/>
    </source>
</evidence>
<dbReference type="Pfam" id="PF00170">
    <property type="entry name" value="bZIP_1"/>
    <property type="match status" value="1"/>
</dbReference>
<feature type="region of interest" description="Disordered" evidence="2">
    <location>
        <begin position="182"/>
        <end position="229"/>
    </location>
</feature>
<dbReference type="SMART" id="SM00338">
    <property type="entry name" value="BRLZ"/>
    <property type="match status" value="1"/>
</dbReference>
<dbReference type="Gene3D" id="1.20.5.170">
    <property type="match status" value="1"/>
</dbReference>
<dbReference type="CDD" id="cd14810">
    <property type="entry name" value="bZIP_u1"/>
    <property type="match status" value="1"/>
</dbReference>
<keyword evidence="5" id="KW-1185">Reference proteome</keyword>
<feature type="compositionally biased region" description="Low complexity" evidence="2">
    <location>
        <begin position="250"/>
        <end position="265"/>
    </location>
</feature>
<dbReference type="PROSITE" id="PS50217">
    <property type="entry name" value="BZIP"/>
    <property type="match status" value="1"/>
</dbReference>
<feature type="compositionally biased region" description="Low complexity" evidence="2">
    <location>
        <begin position="376"/>
        <end position="406"/>
    </location>
</feature>
<dbReference type="AlphaFoldDB" id="A0A8H3FUI9"/>
<feature type="compositionally biased region" description="Low complexity" evidence="2">
    <location>
        <begin position="182"/>
        <end position="213"/>
    </location>
</feature>
<feature type="region of interest" description="Disordered" evidence="2">
    <location>
        <begin position="245"/>
        <end position="305"/>
    </location>
</feature>
<dbReference type="OrthoDB" id="5571888at2759"/>
<gene>
    <name evidence="4" type="ORF">GOMPHAMPRED_005880</name>
</gene>
<proteinExistence type="predicted"/>
<dbReference type="SUPFAM" id="SSF57959">
    <property type="entry name" value="Leucine zipper domain"/>
    <property type="match status" value="1"/>
</dbReference>
<dbReference type="PANTHER" id="PTHR37616">
    <property type="entry name" value="BZIP TRANSCRIPTION FACTOR 60-LIKE"/>
    <property type="match status" value="1"/>
</dbReference>
<dbReference type="InterPro" id="IPR046347">
    <property type="entry name" value="bZIP_sf"/>
</dbReference>
<evidence type="ECO:0000313" key="4">
    <source>
        <dbReference type="EMBL" id="CAF9931317.1"/>
    </source>
</evidence>
<sequence>MAYKAEDIDLDSFLNLDGHFASPNLANLNKEKGIIAPQFQQPPIEKINTYAPFQTSQIFSGPSHQYDQHKQHIPLPPGALANSLAAARKTNFQFTNYPQYGMASDNALFDMSEDWVDFSSTNSHRPSYAGTNDMDMDFDSPIDGVYTSDFVDPNAIGGHEEDSPVPARAEIVRVYPGMHSHQAQQAALAKQQQQIEIQRQQQQQVKTHKPQQQPVHKSSASKGVNKVPADPVVEERISRLLNQMRQEVKTPTSQSDDQSPSSSMTKSKKEEEEMDEDERLLASEEGKKLSSKERRQLRNKVSARAFRSRRKEYIGQLEGEVNQKKSEADTLRVENEALKAENTRLTDLTKLLLSSSAFSEFLNDLSTNGLPPSIMSAPSQSSTESSPPSEPKQSQTQSLSQQPTPQPMMSAIVEDIDFEALDADTAWNSSMDFSFAPQVYAVTEIPEGPIFDATILSGKSACLPVFSEEKEMVPVIEVAPLLQKEESKYTVDNSIPFDESDPAFALFSEEVSCSSTPVYELFGSISFDKATETYNLVTGETTQSEDGIVPASTMARFERLCSSLESLSSRLDSLISN</sequence>
<comment type="caution">
    <text evidence="4">The sequence shown here is derived from an EMBL/GenBank/DDBJ whole genome shotgun (WGS) entry which is preliminary data.</text>
</comment>
<dbReference type="PANTHER" id="PTHR37616:SF2">
    <property type="entry name" value="BZIP DOMAIN-CONTAINING PROTEIN"/>
    <property type="match status" value="1"/>
</dbReference>
<dbReference type="Proteomes" id="UP000664169">
    <property type="component" value="Unassembled WGS sequence"/>
</dbReference>
<evidence type="ECO:0000256" key="1">
    <source>
        <dbReference type="SAM" id="Coils"/>
    </source>
</evidence>
<dbReference type="GO" id="GO:0003700">
    <property type="term" value="F:DNA-binding transcription factor activity"/>
    <property type="evidence" value="ECO:0007669"/>
    <property type="project" value="InterPro"/>
</dbReference>
<protein>
    <recommendedName>
        <fullName evidence="3">BZIP domain-containing protein</fullName>
    </recommendedName>
</protein>
<feature type="domain" description="BZIP" evidence="3">
    <location>
        <begin position="289"/>
        <end position="352"/>
    </location>
</feature>
<dbReference type="InterPro" id="IPR004827">
    <property type="entry name" value="bZIP"/>
</dbReference>
<organism evidence="4 5">
    <name type="scientific">Gomphillus americanus</name>
    <dbReference type="NCBI Taxonomy" id="1940652"/>
    <lineage>
        <taxon>Eukaryota</taxon>
        <taxon>Fungi</taxon>
        <taxon>Dikarya</taxon>
        <taxon>Ascomycota</taxon>
        <taxon>Pezizomycotina</taxon>
        <taxon>Lecanoromycetes</taxon>
        <taxon>OSLEUM clade</taxon>
        <taxon>Ostropomycetidae</taxon>
        <taxon>Ostropales</taxon>
        <taxon>Graphidaceae</taxon>
        <taxon>Gomphilloideae</taxon>
        <taxon>Gomphillus</taxon>
    </lineage>
</organism>
<reference evidence="4" key="1">
    <citation type="submission" date="2021-03" db="EMBL/GenBank/DDBJ databases">
        <authorList>
            <person name="Tagirdzhanova G."/>
        </authorList>
    </citation>
    <scope>NUCLEOTIDE SEQUENCE</scope>
</reference>
<name>A0A8H3FUI9_9LECA</name>
<dbReference type="EMBL" id="CAJPDQ010000038">
    <property type="protein sequence ID" value="CAF9931317.1"/>
    <property type="molecule type" value="Genomic_DNA"/>
</dbReference>
<evidence type="ECO:0000256" key="2">
    <source>
        <dbReference type="SAM" id="MobiDB-lite"/>
    </source>
</evidence>
<feature type="region of interest" description="Disordered" evidence="2">
    <location>
        <begin position="369"/>
        <end position="406"/>
    </location>
</feature>
<accession>A0A8H3FUI9</accession>